<organism evidence="1 2">
    <name type="scientific">Pestalotiopsis fici (strain W106-1 / CGMCC3.15140)</name>
    <dbReference type="NCBI Taxonomy" id="1229662"/>
    <lineage>
        <taxon>Eukaryota</taxon>
        <taxon>Fungi</taxon>
        <taxon>Dikarya</taxon>
        <taxon>Ascomycota</taxon>
        <taxon>Pezizomycotina</taxon>
        <taxon>Sordariomycetes</taxon>
        <taxon>Xylariomycetidae</taxon>
        <taxon>Amphisphaeriales</taxon>
        <taxon>Sporocadaceae</taxon>
        <taxon>Pestalotiopsis</taxon>
    </lineage>
</organism>
<dbReference type="CDD" id="cd06154">
    <property type="entry name" value="YjgF_YER057c_UK114_like_6"/>
    <property type="match status" value="1"/>
</dbReference>
<dbReference type="HOGENOM" id="CLU_100715_5_3_1"/>
<gene>
    <name evidence="1" type="ORF">PFICI_04550</name>
</gene>
<dbReference type="InParanoid" id="W3X9F9"/>
<dbReference type="Proteomes" id="UP000030651">
    <property type="component" value="Unassembled WGS sequence"/>
</dbReference>
<dbReference type="Gene3D" id="3.30.1330.40">
    <property type="entry name" value="RutC-like"/>
    <property type="match status" value="1"/>
</dbReference>
<dbReference type="PANTHER" id="PTHR43857">
    <property type="entry name" value="BLR7761 PROTEIN"/>
    <property type="match status" value="1"/>
</dbReference>
<dbReference type="eggNOG" id="KOG2317">
    <property type="taxonomic scope" value="Eukaryota"/>
</dbReference>
<name>W3X9F9_PESFW</name>
<dbReference type="EMBL" id="KI912111">
    <property type="protein sequence ID" value="ETS82674.1"/>
    <property type="molecule type" value="Genomic_DNA"/>
</dbReference>
<keyword evidence="2" id="KW-1185">Reference proteome</keyword>
<dbReference type="AlphaFoldDB" id="W3X9F9"/>
<dbReference type="PANTHER" id="PTHR43857:SF1">
    <property type="entry name" value="YJGH FAMILY PROTEIN"/>
    <property type="match status" value="1"/>
</dbReference>
<reference evidence="2" key="1">
    <citation type="journal article" date="2015" name="BMC Genomics">
        <title>Genomic and transcriptomic analysis of the endophytic fungus Pestalotiopsis fici reveals its lifestyle and high potential for synthesis of natural products.</title>
        <authorList>
            <person name="Wang X."/>
            <person name="Zhang X."/>
            <person name="Liu L."/>
            <person name="Xiang M."/>
            <person name="Wang W."/>
            <person name="Sun X."/>
            <person name="Che Y."/>
            <person name="Guo L."/>
            <person name="Liu G."/>
            <person name="Guo L."/>
            <person name="Wang C."/>
            <person name="Yin W.B."/>
            <person name="Stadler M."/>
            <person name="Zhang X."/>
            <person name="Liu X."/>
        </authorList>
    </citation>
    <scope>NUCLEOTIDE SEQUENCE [LARGE SCALE GENOMIC DNA]</scope>
    <source>
        <strain evidence="2">W106-1 / CGMCC3.15140</strain>
    </source>
</reference>
<accession>W3X9F9</accession>
<evidence type="ECO:0000313" key="2">
    <source>
        <dbReference type="Proteomes" id="UP000030651"/>
    </source>
</evidence>
<dbReference type="Pfam" id="PF01042">
    <property type="entry name" value="Ribonuc_L-PSP"/>
    <property type="match status" value="1"/>
</dbReference>
<protein>
    <submittedName>
        <fullName evidence="1">Uncharacterized protein</fullName>
    </submittedName>
</protein>
<dbReference type="InterPro" id="IPR035959">
    <property type="entry name" value="RutC-like_sf"/>
</dbReference>
<dbReference type="OMA" id="RATYYIT"/>
<dbReference type="KEGG" id="pfy:PFICI_04550"/>
<dbReference type="OrthoDB" id="538640at2759"/>
<sequence>MARQLISSGSSFEEQIGYSRAVVTGEWVYDYETGTISPDVVEQTEQTFRNIEKALSAAGASVRDIVRVRYILPVRDDFAPCWPVLRKWLGGGGGEDDGARPAATMMVAGLLDEAMKIEIEVTARKGSARRVREEGQGRDEELVVLV</sequence>
<evidence type="ECO:0000313" key="1">
    <source>
        <dbReference type="EMBL" id="ETS82674.1"/>
    </source>
</evidence>
<proteinExistence type="predicted"/>
<dbReference type="SUPFAM" id="SSF55298">
    <property type="entry name" value="YjgF-like"/>
    <property type="match status" value="1"/>
</dbReference>
<dbReference type="InterPro" id="IPR006175">
    <property type="entry name" value="YjgF/YER057c/UK114"/>
</dbReference>
<dbReference type="RefSeq" id="XP_007831322.1">
    <property type="nucleotide sequence ID" value="XM_007833131.1"/>
</dbReference>
<dbReference type="GeneID" id="19269563"/>